<dbReference type="EMBL" id="JAAMPA010000001">
    <property type="protein sequence ID" value="NIH66858.1"/>
    <property type="molecule type" value="Genomic_DNA"/>
</dbReference>
<proteinExistence type="predicted"/>
<evidence type="ECO:0000313" key="2">
    <source>
        <dbReference type="Proteomes" id="UP000552836"/>
    </source>
</evidence>
<reference evidence="1 2" key="1">
    <citation type="submission" date="2020-02" db="EMBL/GenBank/DDBJ databases">
        <title>Sequencing the genomes of 1000 actinobacteria strains.</title>
        <authorList>
            <person name="Klenk H.-P."/>
        </authorList>
    </citation>
    <scope>NUCLEOTIDE SEQUENCE [LARGE SCALE GENOMIC DNA]</scope>
    <source>
        <strain evidence="1 2">DSM 45201</strain>
    </source>
</reference>
<dbReference type="Proteomes" id="UP000552836">
    <property type="component" value="Unassembled WGS sequence"/>
</dbReference>
<dbReference type="AlphaFoldDB" id="A0A846LND2"/>
<organism evidence="1 2">
    <name type="scientific">Modestobacter marinus</name>
    <dbReference type="NCBI Taxonomy" id="477641"/>
    <lineage>
        <taxon>Bacteria</taxon>
        <taxon>Bacillati</taxon>
        <taxon>Actinomycetota</taxon>
        <taxon>Actinomycetes</taxon>
        <taxon>Geodermatophilales</taxon>
        <taxon>Geodermatophilaceae</taxon>
        <taxon>Modestobacter</taxon>
    </lineage>
</organism>
<gene>
    <name evidence="1" type="ORF">FB380_001304</name>
</gene>
<name>A0A846LND2_9ACTN</name>
<sequence>MRSRPDRPATGRRPRPRSVRLAGAAAAGIALVLAAALVWHGAYAGFSATTGSLALPTVSTGTLALTDDDSAVRMFTATGLRPGASGTRCVAVTASGSPATVRLYGTGRSSTNGLAAQLDLAIAVGTGGSSGDCAGFTSSATAYTGTLAGFPTDRWAAGVGSWSSTGAAPTTRVYKVDWTLRAGAPASTQNGTARLSFVWEARTR</sequence>
<accession>A0A846LND2</accession>
<protein>
    <submittedName>
        <fullName evidence="1">Uncharacterized protein</fullName>
    </submittedName>
</protein>
<comment type="caution">
    <text evidence="1">The sequence shown here is derived from an EMBL/GenBank/DDBJ whole genome shotgun (WGS) entry which is preliminary data.</text>
</comment>
<evidence type="ECO:0000313" key="1">
    <source>
        <dbReference type="EMBL" id="NIH66858.1"/>
    </source>
</evidence>
<dbReference type="RefSeq" id="WP_166754379.1">
    <property type="nucleotide sequence ID" value="NZ_BAABJU010000001.1"/>
</dbReference>